<proteinExistence type="predicted"/>
<dbReference type="EMBL" id="CAUJNA010001156">
    <property type="protein sequence ID" value="CAJ1384815.1"/>
    <property type="molecule type" value="Genomic_DNA"/>
</dbReference>
<protein>
    <submittedName>
        <fullName evidence="1">Uncharacterized protein</fullName>
    </submittedName>
</protein>
<sequence>MPFLDFSYGVVPSRRHSPAPVRHDHRNEIVQALDAHEHTAILGRRVQASARDSLRVWGNPLDGFDEFMHLGHA</sequence>
<accession>A0AA36IBZ7</accession>
<name>A0AA36IBZ7_9DINO</name>
<evidence type="ECO:0000313" key="1">
    <source>
        <dbReference type="EMBL" id="CAJ1384815.1"/>
    </source>
</evidence>
<comment type="caution">
    <text evidence="1">The sequence shown here is derived from an EMBL/GenBank/DDBJ whole genome shotgun (WGS) entry which is preliminary data.</text>
</comment>
<dbReference type="Proteomes" id="UP001178507">
    <property type="component" value="Unassembled WGS sequence"/>
</dbReference>
<reference evidence="1" key="1">
    <citation type="submission" date="2023-08" db="EMBL/GenBank/DDBJ databases">
        <authorList>
            <person name="Chen Y."/>
            <person name="Shah S."/>
            <person name="Dougan E. K."/>
            <person name="Thang M."/>
            <person name="Chan C."/>
        </authorList>
    </citation>
    <scope>NUCLEOTIDE SEQUENCE</scope>
</reference>
<gene>
    <name evidence="1" type="ORF">EVOR1521_LOCUS11590</name>
</gene>
<evidence type="ECO:0000313" key="2">
    <source>
        <dbReference type="Proteomes" id="UP001178507"/>
    </source>
</evidence>
<organism evidence="1 2">
    <name type="scientific">Effrenium voratum</name>
    <dbReference type="NCBI Taxonomy" id="2562239"/>
    <lineage>
        <taxon>Eukaryota</taxon>
        <taxon>Sar</taxon>
        <taxon>Alveolata</taxon>
        <taxon>Dinophyceae</taxon>
        <taxon>Suessiales</taxon>
        <taxon>Symbiodiniaceae</taxon>
        <taxon>Effrenium</taxon>
    </lineage>
</organism>
<dbReference type="AlphaFoldDB" id="A0AA36IBZ7"/>
<keyword evidence="2" id="KW-1185">Reference proteome</keyword>